<keyword evidence="1" id="KW-0732">Signal</keyword>
<feature type="signal peptide" evidence="1">
    <location>
        <begin position="1"/>
        <end position="22"/>
    </location>
</feature>
<proteinExistence type="predicted"/>
<feature type="chain" id="PRO_5046594750" evidence="1">
    <location>
        <begin position="23"/>
        <end position="95"/>
    </location>
</feature>
<keyword evidence="3" id="KW-1185">Reference proteome</keyword>
<organism evidence="2 3">
    <name type="scientific">Acidimangrovimonas pyrenivorans</name>
    <dbReference type="NCBI Taxonomy" id="2030798"/>
    <lineage>
        <taxon>Bacteria</taxon>
        <taxon>Pseudomonadati</taxon>
        <taxon>Pseudomonadota</taxon>
        <taxon>Alphaproteobacteria</taxon>
        <taxon>Rhodobacterales</taxon>
        <taxon>Paracoccaceae</taxon>
        <taxon>Acidimangrovimonas</taxon>
    </lineage>
</organism>
<sequence>MKHILWSLALGVAMVPAGGLLAETPAADTGPLFLAPSVTVTADGLDRLDAALAGAGRRYAAACCKICRAGKACGNSCISRAKSCHKGPGCACDAR</sequence>
<dbReference type="RefSeq" id="WP_377832320.1">
    <property type="nucleotide sequence ID" value="NZ_JBHRSK010000004.1"/>
</dbReference>
<dbReference type="EMBL" id="JBHRSK010000004">
    <property type="protein sequence ID" value="MFC2967669.1"/>
    <property type="molecule type" value="Genomic_DNA"/>
</dbReference>
<reference evidence="3" key="1">
    <citation type="journal article" date="2019" name="Int. J. Syst. Evol. Microbiol.">
        <title>The Global Catalogue of Microorganisms (GCM) 10K type strain sequencing project: providing services to taxonomists for standard genome sequencing and annotation.</title>
        <authorList>
            <consortium name="The Broad Institute Genomics Platform"/>
            <consortium name="The Broad Institute Genome Sequencing Center for Infectious Disease"/>
            <person name="Wu L."/>
            <person name="Ma J."/>
        </authorList>
    </citation>
    <scope>NUCLEOTIDE SEQUENCE [LARGE SCALE GENOMIC DNA]</scope>
    <source>
        <strain evidence="3">KCTC 62192</strain>
    </source>
</reference>
<accession>A0ABV7AE85</accession>
<evidence type="ECO:0000313" key="2">
    <source>
        <dbReference type="EMBL" id="MFC2967669.1"/>
    </source>
</evidence>
<evidence type="ECO:0000313" key="3">
    <source>
        <dbReference type="Proteomes" id="UP001595443"/>
    </source>
</evidence>
<name>A0ABV7AE85_9RHOB</name>
<evidence type="ECO:0000256" key="1">
    <source>
        <dbReference type="SAM" id="SignalP"/>
    </source>
</evidence>
<dbReference type="Proteomes" id="UP001595443">
    <property type="component" value="Unassembled WGS sequence"/>
</dbReference>
<comment type="caution">
    <text evidence="2">The sequence shown here is derived from an EMBL/GenBank/DDBJ whole genome shotgun (WGS) entry which is preliminary data.</text>
</comment>
<gene>
    <name evidence="2" type="ORF">ACFOES_06150</name>
</gene>
<protein>
    <submittedName>
        <fullName evidence="2">Uncharacterized protein</fullName>
    </submittedName>
</protein>